<evidence type="ECO:0000313" key="2">
    <source>
        <dbReference type="EMBL" id="PRT53552.1"/>
    </source>
</evidence>
<organism evidence="2 3">
    <name type="scientific">Wickerhamiella sorbophila</name>
    <dbReference type="NCBI Taxonomy" id="45607"/>
    <lineage>
        <taxon>Eukaryota</taxon>
        <taxon>Fungi</taxon>
        <taxon>Dikarya</taxon>
        <taxon>Ascomycota</taxon>
        <taxon>Saccharomycotina</taxon>
        <taxon>Dipodascomycetes</taxon>
        <taxon>Dipodascales</taxon>
        <taxon>Trichomonascaceae</taxon>
        <taxon>Wickerhamiella</taxon>
    </lineage>
</organism>
<dbReference type="InterPro" id="IPR005493">
    <property type="entry name" value="RraA/RraA-like"/>
</dbReference>
<name>A0A2T0FEX9_9ASCO</name>
<dbReference type="Gene3D" id="3.50.30.40">
    <property type="entry name" value="Ribonuclease E inhibitor RraA/RraA-like"/>
    <property type="match status" value="1"/>
</dbReference>
<dbReference type="Pfam" id="PF03737">
    <property type="entry name" value="RraA-like"/>
    <property type="match status" value="1"/>
</dbReference>
<dbReference type="Proteomes" id="UP000238350">
    <property type="component" value="Unassembled WGS sequence"/>
</dbReference>
<protein>
    <submittedName>
        <fullName evidence="2">4-hydroxy-4-methyl-2-oxoglutarate aldolase</fullName>
    </submittedName>
</protein>
<keyword evidence="3" id="KW-1185">Reference proteome</keyword>
<dbReference type="GO" id="GO:0047443">
    <property type="term" value="F:4-hydroxy-4-methyl-2-oxoglutarate aldolase activity"/>
    <property type="evidence" value="ECO:0007669"/>
    <property type="project" value="TreeGrafter"/>
</dbReference>
<dbReference type="PANTHER" id="PTHR33254">
    <property type="entry name" value="4-HYDROXY-4-METHYL-2-OXOGLUTARATE ALDOLASE 3-RELATED"/>
    <property type="match status" value="1"/>
</dbReference>
<comment type="cofactor">
    <cofactor evidence="1">
        <name>Mg(2+)</name>
        <dbReference type="ChEBI" id="CHEBI:18420"/>
    </cofactor>
</comment>
<dbReference type="STRING" id="45607.A0A2T0FEX9"/>
<dbReference type="GeneID" id="36514921"/>
<dbReference type="SUPFAM" id="SSF89562">
    <property type="entry name" value="RraA-like"/>
    <property type="match status" value="1"/>
</dbReference>
<keyword evidence="1" id="KW-0460">Magnesium</keyword>
<dbReference type="InterPro" id="IPR036704">
    <property type="entry name" value="RraA/RraA-like_sf"/>
</dbReference>
<keyword evidence="1" id="KW-0479">Metal-binding</keyword>
<dbReference type="PANTHER" id="PTHR33254:SF28">
    <property type="entry name" value="4-HYDROXY-4-METHYL-2-OXOGLUTARATE ALDOLASE"/>
    <property type="match status" value="1"/>
</dbReference>
<dbReference type="OrthoDB" id="1476984at2759"/>
<accession>A0A2T0FEX9</accession>
<dbReference type="GO" id="GO:0046872">
    <property type="term" value="F:metal ion binding"/>
    <property type="evidence" value="ECO:0007669"/>
    <property type="project" value="UniProtKB-KW"/>
</dbReference>
<proteinExistence type="predicted"/>
<dbReference type="CDD" id="cd16841">
    <property type="entry name" value="RraA_family"/>
    <property type="match status" value="1"/>
</dbReference>
<evidence type="ECO:0000313" key="3">
    <source>
        <dbReference type="Proteomes" id="UP000238350"/>
    </source>
</evidence>
<dbReference type="GO" id="GO:0008948">
    <property type="term" value="F:oxaloacetate decarboxylase activity"/>
    <property type="evidence" value="ECO:0007669"/>
    <property type="project" value="TreeGrafter"/>
</dbReference>
<feature type="binding site" evidence="1">
    <location>
        <position position="122"/>
    </location>
    <ligand>
        <name>substrate</name>
    </ligand>
</feature>
<comment type="caution">
    <text evidence="2">The sequence shown here is derived from an EMBL/GenBank/DDBJ whole genome shotgun (WGS) entry which is preliminary data.</text>
</comment>
<gene>
    <name evidence="2" type="ORF">B9G98_01172</name>
</gene>
<dbReference type="AlphaFoldDB" id="A0A2T0FEX9"/>
<dbReference type="RefSeq" id="XP_024663498.1">
    <property type="nucleotide sequence ID" value="XM_024807730.1"/>
</dbReference>
<feature type="binding site" evidence="1">
    <location>
        <begin position="100"/>
        <end position="103"/>
    </location>
    <ligand>
        <name>substrate</name>
    </ligand>
</feature>
<feature type="binding site" evidence="1">
    <location>
        <position position="123"/>
    </location>
    <ligand>
        <name>substrate</name>
    </ligand>
</feature>
<sequence>MEREFEKYTSCDAADAMVAVGGANDGGAIPFVHQQSGRAGATIAGPAYTVEYAPQSDPRPAVSGHYIDSVPAGAIVLIATAADCQLDYAPYTSLRNSLYGGLMSTRAKYLGAAGTVVLGLIRDIAEHRRLDYPVYSYGLGSCAPNKLAKVVAVNEPVVIGDRTVRPGDVVVADENGVVTVPADKANACLDYMPLRAKADELAAEDIAGGIPAATAQKNRRQGLPK</sequence>
<reference evidence="2 3" key="1">
    <citation type="submission" date="2017-04" db="EMBL/GenBank/DDBJ databases">
        <title>Genome sequencing of [Candida] sorbophila.</title>
        <authorList>
            <person name="Ahn J.O."/>
        </authorList>
    </citation>
    <scope>NUCLEOTIDE SEQUENCE [LARGE SCALE GENOMIC DNA]</scope>
    <source>
        <strain evidence="2 3">DS02</strain>
    </source>
</reference>
<dbReference type="EMBL" id="NDIQ01000001">
    <property type="protein sequence ID" value="PRT53552.1"/>
    <property type="molecule type" value="Genomic_DNA"/>
</dbReference>
<evidence type="ECO:0000256" key="1">
    <source>
        <dbReference type="PIRSR" id="PIRSR605493-1"/>
    </source>
</evidence>